<reference evidence="8 9" key="1">
    <citation type="journal article" date="2020" name="ISME J.">
        <title>Comparative genomics reveals insights into cyanobacterial evolution and habitat adaptation.</title>
        <authorList>
            <person name="Chen M.Y."/>
            <person name="Teng W.K."/>
            <person name="Zhao L."/>
            <person name="Hu C.X."/>
            <person name="Zhou Y.K."/>
            <person name="Han B.P."/>
            <person name="Song L.R."/>
            <person name="Shu W.S."/>
        </authorList>
    </citation>
    <scope>NUCLEOTIDE SEQUENCE [LARGE SCALE GENOMIC DNA]</scope>
    <source>
        <strain evidence="8 9">FACHB-260</strain>
    </source>
</reference>
<dbReference type="SUPFAM" id="SSF53448">
    <property type="entry name" value="Nucleotide-diphospho-sugar transferases"/>
    <property type="match status" value="1"/>
</dbReference>
<keyword evidence="2" id="KW-0328">Glycosyltransferase</keyword>
<protein>
    <submittedName>
        <fullName evidence="8">Glycosyltransferase family 2 protein</fullName>
    </submittedName>
</protein>
<evidence type="ECO:0000256" key="6">
    <source>
        <dbReference type="ARBA" id="ARBA00023136"/>
    </source>
</evidence>
<comment type="subcellular location">
    <subcellularLocation>
        <location evidence="1">Membrane</location>
        <topology evidence="1">Multi-pass membrane protein</topology>
    </subcellularLocation>
</comment>
<dbReference type="RefSeq" id="WP_190407836.1">
    <property type="nucleotide sequence ID" value="NZ_JACJRF010000024.1"/>
</dbReference>
<dbReference type="Gene3D" id="3.90.550.10">
    <property type="entry name" value="Spore Coat Polysaccharide Biosynthesis Protein SpsA, Chain A"/>
    <property type="match status" value="1"/>
</dbReference>
<keyword evidence="9" id="KW-1185">Reference proteome</keyword>
<keyword evidence="5 7" id="KW-1133">Transmembrane helix</keyword>
<name>A0ABR8CSE2_9NOST</name>
<evidence type="ECO:0000256" key="2">
    <source>
        <dbReference type="ARBA" id="ARBA00022676"/>
    </source>
</evidence>
<feature type="transmembrane region" description="Helical" evidence="7">
    <location>
        <begin position="74"/>
        <end position="92"/>
    </location>
</feature>
<evidence type="ECO:0000256" key="3">
    <source>
        <dbReference type="ARBA" id="ARBA00022679"/>
    </source>
</evidence>
<dbReference type="InterPro" id="IPR029044">
    <property type="entry name" value="Nucleotide-diphossugar_trans"/>
</dbReference>
<dbReference type="Proteomes" id="UP000607281">
    <property type="component" value="Unassembled WGS sequence"/>
</dbReference>
<dbReference type="PANTHER" id="PTHR43867:SF2">
    <property type="entry name" value="CELLULOSE SYNTHASE CATALYTIC SUBUNIT A [UDP-FORMING]"/>
    <property type="match status" value="1"/>
</dbReference>
<sequence length="476" mass="53657">MPANSWPDKDSYEELDPLNSLLSDLSATEESVVETRDLSQPSRFQGRRGKAALVLTIVWSSTIALHLVSWGSIFVLGLTTILGIHALGVVFARPRHYQKEIQGSLPFVSILVAAKNEEAVIAKLAKNLCNLEYPNGQYEVWIIDDNSTDKTHYVLAELAKEYDKLKVLRRSAQATGGKSGALNQVLPLTKGEIIVVFDADAQVASDMLLHVVPLFQREKVGAVQVRKAILQADASANANAKENFWIKGQMAEMCLDIWFQQQRTALGGIGELRGNGQFVRRQALESCGGWNEETITDDLDLTFRLHIDKWDIECLFYPAVQEEGVTTAIALWHQRNRWAEGGYQRYLDYWDLILKNRMGTRKTWDMLVFMVTMYILPTAAIPDVLMAITRHRPPILGPVTGLSVTMSVVGMFAGLRRIRQEQKLQVNTPFVLLLQTMRGTLYMLHWLVVMSSTTARMSFRPKRLKWVKTLHTGNGE</sequence>
<proteinExistence type="predicted"/>
<evidence type="ECO:0000256" key="1">
    <source>
        <dbReference type="ARBA" id="ARBA00004141"/>
    </source>
</evidence>
<dbReference type="EMBL" id="JACJRF010000024">
    <property type="protein sequence ID" value="MBD2345395.1"/>
    <property type="molecule type" value="Genomic_DNA"/>
</dbReference>
<evidence type="ECO:0000313" key="8">
    <source>
        <dbReference type="EMBL" id="MBD2345395.1"/>
    </source>
</evidence>
<accession>A0ABR8CSE2</accession>
<keyword evidence="4 7" id="KW-0812">Transmembrane</keyword>
<keyword evidence="3" id="KW-0808">Transferase</keyword>
<gene>
    <name evidence="8" type="ORF">H6G18_14725</name>
</gene>
<feature type="transmembrane region" description="Helical" evidence="7">
    <location>
        <begin position="367"/>
        <end position="389"/>
    </location>
</feature>
<keyword evidence="6 7" id="KW-0472">Membrane</keyword>
<evidence type="ECO:0000256" key="5">
    <source>
        <dbReference type="ARBA" id="ARBA00022989"/>
    </source>
</evidence>
<feature type="transmembrane region" description="Helical" evidence="7">
    <location>
        <begin position="395"/>
        <end position="415"/>
    </location>
</feature>
<evidence type="ECO:0000256" key="4">
    <source>
        <dbReference type="ARBA" id="ARBA00022692"/>
    </source>
</evidence>
<dbReference type="PANTHER" id="PTHR43867">
    <property type="entry name" value="CELLULOSE SYNTHASE CATALYTIC SUBUNIT A [UDP-FORMING]"/>
    <property type="match status" value="1"/>
</dbReference>
<evidence type="ECO:0000256" key="7">
    <source>
        <dbReference type="SAM" id="Phobius"/>
    </source>
</evidence>
<evidence type="ECO:0000313" key="9">
    <source>
        <dbReference type="Proteomes" id="UP000607281"/>
    </source>
</evidence>
<organism evidence="8 9">
    <name type="scientific">Anabaena subtropica FACHB-260</name>
    <dbReference type="NCBI Taxonomy" id="2692884"/>
    <lineage>
        <taxon>Bacteria</taxon>
        <taxon>Bacillati</taxon>
        <taxon>Cyanobacteriota</taxon>
        <taxon>Cyanophyceae</taxon>
        <taxon>Nostocales</taxon>
        <taxon>Nostocaceae</taxon>
        <taxon>Anabaena</taxon>
    </lineage>
</organism>
<dbReference type="InterPro" id="IPR050321">
    <property type="entry name" value="Glycosyltr_2/OpgH_subfam"/>
</dbReference>
<dbReference type="Pfam" id="PF13641">
    <property type="entry name" value="Glyco_tranf_2_3"/>
    <property type="match status" value="1"/>
</dbReference>
<comment type="caution">
    <text evidence="8">The sequence shown here is derived from an EMBL/GenBank/DDBJ whole genome shotgun (WGS) entry which is preliminary data.</text>
</comment>
<dbReference type="CDD" id="cd06423">
    <property type="entry name" value="CESA_like"/>
    <property type="match status" value="1"/>
</dbReference>